<dbReference type="Gene3D" id="1.25.10.10">
    <property type="entry name" value="Leucine-rich Repeat Variant"/>
    <property type="match status" value="1"/>
</dbReference>
<dbReference type="InterPro" id="IPR001494">
    <property type="entry name" value="Importin-beta_N"/>
</dbReference>
<dbReference type="AlphaFoldDB" id="A0A167LWB7"/>
<accession>A0A167LWB7</accession>
<dbReference type="FunCoup" id="A0A167LWB7">
    <property type="interactions" value="246"/>
</dbReference>
<feature type="domain" description="Exportin-1/Importin-beta-like" evidence="10">
    <location>
        <begin position="100"/>
        <end position="248"/>
    </location>
</feature>
<evidence type="ECO:0000256" key="5">
    <source>
        <dbReference type="ARBA" id="ARBA00022448"/>
    </source>
</evidence>
<gene>
    <name evidence="11" type="ORF">PHYBLDRAFT_187721</name>
</gene>
<dbReference type="InterPro" id="IPR040520">
    <property type="entry name" value="Importin_rep_3"/>
</dbReference>
<sequence length="977" mass="109508">MEQLSVGHVQKLIEGLYNSTDPRTAKDVQEQLQAIQRLPQAWGIAPELLSIQSDQCRFFGAHTFQVKISRDWDTLPEDRIDWLRDEILVWIVRLCAGPMLVTTKLCLALISFALHAVPNHWHSFVAESVDALRRGGAVYGVATQNIDAAILEFLTLVPEEISNTELAGNRKLQLIQELNDAVPLVLSVLSSVLFTTSYADGTAQQKALRCFQSWIQYGIEFEASYPIIQQTMRLLTKEDTFEPATEVLLEAMQQPSWARYVTLRDDLLKCFTSEEMKNQFTTCISGIHDVLLLMDMIMQLTAFHGHFPADQEVSEIPLNFWYVLQEVLFDNGIAPIRDDSYAPSLDGDDDASLDKTMPSEEQRIWTRQCGEAAVIIYRQLVTILQQKAAFPEDSVWASWAQDLKDKFRICRRDLGDTMINPYYILRGEMLAILLEHAIAVINHWDSIPLASQDLEATLFCLKSISEEISPGEDEHIHRFFGPEVFGRFPRNGSIRLQNTTILLMGSLAEWLKKHPQFLAPVMNYLVPCLSIPKLAPSAASAFSDICDACRNSLVDDLDSLMNIYNAMSHSQIEASGQYIFPNVMQKVVESIANVIQVLPMEIAITPILTLTGNILQSAAEALEIAKTDQERARLMILTQIQYLSACCKGIQSPNDDYQSMSARLAFYDSFASGKSIAAFSDIEGLSQINDAMRKLTREIAGIWNGDEKVMKALSLFLESGVRSVSPVLALPFLDLVMIIQASYQSAPFPCWLDTAKFVITVYGGQDAYFQNLRELLQSLTVRTLEFITNPKDMEQSPDVVDSYFDLLSAVLKRCPIVFYQLSYDQINTIFMFCIAGMGLQERLALKAAVNFMAEFVGQEYEEGTEIGAIVNTLVTNMGPQIIEKLLVGIGGHVPRSFSGPLVDVLFKMTIKYTQACREWLPILLLRDGFPSALVTDTEKIAFIKGIIGTRSLKKFKDVVNTFSVKCRGLSNTSFGAV</sequence>
<dbReference type="InterPro" id="IPR057942">
    <property type="entry name" value="TPR_TNPO3_IPO13_3rd"/>
</dbReference>
<evidence type="ECO:0000256" key="7">
    <source>
        <dbReference type="ARBA" id="ARBA00022927"/>
    </source>
</evidence>
<dbReference type="InterPro" id="IPR011989">
    <property type="entry name" value="ARM-like"/>
</dbReference>
<evidence type="ECO:0000256" key="6">
    <source>
        <dbReference type="ARBA" id="ARBA00022737"/>
    </source>
</evidence>
<dbReference type="GeneID" id="29000322"/>
<dbReference type="RefSeq" id="XP_018289266.1">
    <property type="nucleotide sequence ID" value="XM_018439416.1"/>
</dbReference>
<dbReference type="Pfam" id="PF18773">
    <property type="entry name" value="Importin_rep"/>
    <property type="match status" value="1"/>
</dbReference>
<evidence type="ECO:0000256" key="1">
    <source>
        <dbReference type="ARBA" id="ARBA00004123"/>
    </source>
</evidence>
<dbReference type="PANTHER" id="PTHR12363:SF33">
    <property type="entry name" value="IMPORTIN-13"/>
    <property type="match status" value="1"/>
</dbReference>
<dbReference type="InParanoid" id="A0A167LWB7"/>
<evidence type="ECO:0000256" key="4">
    <source>
        <dbReference type="ARBA" id="ARBA00016020"/>
    </source>
</evidence>
<dbReference type="GO" id="GO:0006606">
    <property type="term" value="P:protein import into nucleus"/>
    <property type="evidence" value="ECO:0007669"/>
    <property type="project" value="TreeGrafter"/>
</dbReference>
<comment type="subcellular location">
    <subcellularLocation>
        <location evidence="1">Nucleus</location>
    </subcellularLocation>
</comment>
<dbReference type="InterPro" id="IPR013598">
    <property type="entry name" value="Exportin-1/Importin-b-like"/>
</dbReference>
<dbReference type="InterPro" id="IPR016024">
    <property type="entry name" value="ARM-type_fold"/>
</dbReference>
<keyword evidence="7" id="KW-0653">Protein transport</keyword>
<protein>
    <recommendedName>
        <fullName evidence="4">Importin-13</fullName>
    </recommendedName>
</protein>
<evidence type="ECO:0000256" key="3">
    <source>
        <dbReference type="ARBA" id="ARBA00011422"/>
    </source>
</evidence>
<comment type="subunit">
    <text evidence="3">Interacts with UBC9, RAN, RBM8A, eIF-1A and PAX6.</text>
</comment>
<comment type="similarity">
    <text evidence="2">Belongs to the importin beta family.</text>
</comment>
<evidence type="ECO:0000259" key="10">
    <source>
        <dbReference type="Pfam" id="PF08389"/>
    </source>
</evidence>
<dbReference type="SUPFAM" id="SSF48371">
    <property type="entry name" value="ARM repeat"/>
    <property type="match status" value="1"/>
</dbReference>
<dbReference type="PANTHER" id="PTHR12363">
    <property type="entry name" value="TRANSPORTIN 3 AND IMPORTIN 13"/>
    <property type="match status" value="1"/>
</dbReference>
<evidence type="ECO:0000256" key="2">
    <source>
        <dbReference type="ARBA" id="ARBA00007991"/>
    </source>
</evidence>
<keyword evidence="5" id="KW-0813">Transport</keyword>
<dbReference type="Pfam" id="PF03810">
    <property type="entry name" value="IBN_N"/>
    <property type="match status" value="1"/>
</dbReference>
<dbReference type="GO" id="GO:0031267">
    <property type="term" value="F:small GTPase binding"/>
    <property type="evidence" value="ECO:0007669"/>
    <property type="project" value="InterPro"/>
</dbReference>
<keyword evidence="8" id="KW-0539">Nucleus</keyword>
<dbReference type="OrthoDB" id="2016913at2759"/>
<evidence type="ECO:0000313" key="11">
    <source>
        <dbReference type="EMBL" id="OAD71226.1"/>
    </source>
</evidence>
<evidence type="ECO:0000259" key="9">
    <source>
        <dbReference type="Pfam" id="PF03810"/>
    </source>
</evidence>
<dbReference type="Pfam" id="PF08389">
    <property type="entry name" value="Xpo1"/>
    <property type="match status" value="1"/>
</dbReference>
<dbReference type="GO" id="GO:0005737">
    <property type="term" value="C:cytoplasm"/>
    <property type="evidence" value="ECO:0007669"/>
    <property type="project" value="TreeGrafter"/>
</dbReference>
<dbReference type="VEuPathDB" id="FungiDB:PHYBLDRAFT_187721"/>
<evidence type="ECO:0000313" key="12">
    <source>
        <dbReference type="Proteomes" id="UP000077315"/>
    </source>
</evidence>
<dbReference type="InterPro" id="IPR040709">
    <property type="entry name" value="Importin_rep_1"/>
</dbReference>
<dbReference type="STRING" id="763407.A0A167LWB7"/>
<keyword evidence="12" id="KW-1185">Reference proteome</keyword>
<dbReference type="InterPro" id="IPR051345">
    <property type="entry name" value="Importin_beta-like_NTR"/>
</dbReference>
<keyword evidence="6" id="KW-0677">Repeat</keyword>
<feature type="domain" description="Importin N-terminal" evidence="9">
    <location>
        <begin position="29"/>
        <end position="91"/>
    </location>
</feature>
<dbReference type="Pfam" id="PF24140">
    <property type="entry name" value="TPR_TNPO3_IPO13_3rd"/>
    <property type="match status" value="1"/>
</dbReference>
<dbReference type="Pfam" id="PF18806">
    <property type="entry name" value="Importin_rep_3"/>
    <property type="match status" value="1"/>
</dbReference>
<organism evidence="11 12">
    <name type="scientific">Phycomyces blakesleeanus (strain ATCC 8743b / DSM 1359 / FGSC 10004 / NBRC 33097 / NRRL 1555)</name>
    <dbReference type="NCBI Taxonomy" id="763407"/>
    <lineage>
        <taxon>Eukaryota</taxon>
        <taxon>Fungi</taxon>
        <taxon>Fungi incertae sedis</taxon>
        <taxon>Mucoromycota</taxon>
        <taxon>Mucoromycotina</taxon>
        <taxon>Mucoromycetes</taxon>
        <taxon>Mucorales</taxon>
        <taxon>Phycomycetaceae</taxon>
        <taxon>Phycomyces</taxon>
    </lineage>
</organism>
<name>A0A167LWB7_PHYB8</name>
<proteinExistence type="inferred from homology"/>
<evidence type="ECO:0000256" key="8">
    <source>
        <dbReference type="ARBA" id="ARBA00023242"/>
    </source>
</evidence>
<dbReference type="EMBL" id="KV440986">
    <property type="protein sequence ID" value="OAD71226.1"/>
    <property type="molecule type" value="Genomic_DNA"/>
</dbReference>
<dbReference type="GO" id="GO:0005634">
    <property type="term" value="C:nucleus"/>
    <property type="evidence" value="ECO:0007669"/>
    <property type="project" value="UniProtKB-SubCell"/>
</dbReference>
<reference evidence="12" key="1">
    <citation type="submission" date="2015-06" db="EMBL/GenBank/DDBJ databases">
        <title>Expansion of signal transduction pathways in fungi by whole-genome duplication.</title>
        <authorList>
            <consortium name="DOE Joint Genome Institute"/>
            <person name="Corrochano L.M."/>
            <person name="Kuo A."/>
            <person name="Marcet-Houben M."/>
            <person name="Polaino S."/>
            <person name="Salamov A."/>
            <person name="Villalobos J.M."/>
            <person name="Alvarez M.I."/>
            <person name="Avalos J."/>
            <person name="Benito E.P."/>
            <person name="Benoit I."/>
            <person name="Burger G."/>
            <person name="Camino L.P."/>
            <person name="Canovas D."/>
            <person name="Cerda-Olmedo E."/>
            <person name="Cheng J.-F."/>
            <person name="Dominguez A."/>
            <person name="Elias M."/>
            <person name="Eslava A.P."/>
            <person name="Glaser F."/>
            <person name="Grimwood J."/>
            <person name="Gutierrez G."/>
            <person name="Heitman J."/>
            <person name="Henrissat B."/>
            <person name="Iturriaga E.A."/>
            <person name="Lang B.F."/>
            <person name="Lavin J.L."/>
            <person name="Lee S."/>
            <person name="Li W."/>
            <person name="Lindquist E."/>
            <person name="Lopez-Garcia S."/>
            <person name="Luque E.M."/>
            <person name="Marcos A.T."/>
            <person name="Martin J."/>
            <person name="McCluskey K."/>
            <person name="Medina H.R."/>
            <person name="Miralles-Duran A."/>
            <person name="Miyazaki A."/>
            <person name="Munoz-Torres E."/>
            <person name="Oguiza J.A."/>
            <person name="Ohm R."/>
            <person name="Olmedo M."/>
            <person name="Orejas M."/>
            <person name="Ortiz-Castellanos L."/>
            <person name="Pisabarro A.G."/>
            <person name="Rodriguez-Romero J."/>
            <person name="Ruiz-Herrera J."/>
            <person name="Ruiz-Vazquez R."/>
            <person name="Sanz C."/>
            <person name="Schackwitz W."/>
            <person name="Schmutz J."/>
            <person name="Shahriari M."/>
            <person name="Shelest E."/>
            <person name="Silva-Franco F."/>
            <person name="Soanes D."/>
            <person name="Syed K."/>
            <person name="Tagua V.G."/>
            <person name="Talbot N.J."/>
            <person name="Thon M."/>
            <person name="De vries R.P."/>
            <person name="Wiebenga A."/>
            <person name="Yadav J.S."/>
            <person name="Braun E.L."/>
            <person name="Baker S."/>
            <person name="Garre V."/>
            <person name="Horwitz B."/>
            <person name="Torres-Martinez S."/>
            <person name="Idnurm A."/>
            <person name="Herrera-Estrella A."/>
            <person name="Gabaldon T."/>
            <person name="Grigoriev I.V."/>
        </authorList>
    </citation>
    <scope>NUCLEOTIDE SEQUENCE [LARGE SCALE GENOMIC DNA]</scope>
    <source>
        <strain evidence="12">NRRL 1555(-)</strain>
    </source>
</reference>
<dbReference type="Proteomes" id="UP000077315">
    <property type="component" value="Unassembled WGS sequence"/>
</dbReference>